<dbReference type="SUPFAM" id="SSF56281">
    <property type="entry name" value="Metallo-hydrolase/oxidoreductase"/>
    <property type="match status" value="1"/>
</dbReference>
<protein>
    <submittedName>
        <fullName evidence="2">Metallo-beta-lactamase superfamily protein</fullName>
    </submittedName>
</protein>
<evidence type="ECO:0000313" key="2">
    <source>
        <dbReference type="EMBL" id="ODM07040.1"/>
    </source>
</evidence>
<gene>
    <name evidence="2" type="ORF">BEI61_02930</name>
</gene>
<feature type="domain" description="Metallo-beta-lactamase" evidence="1">
    <location>
        <begin position="124"/>
        <end position="317"/>
    </location>
</feature>
<dbReference type="EMBL" id="MCGH01000002">
    <property type="protein sequence ID" value="ODM07040.1"/>
    <property type="molecule type" value="Genomic_DNA"/>
</dbReference>
<dbReference type="InterPro" id="IPR036866">
    <property type="entry name" value="RibonucZ/Hydroxyglut_hydro"/>
</dbReference>
<dbReference type="Pfam" id="PF00753">
    <property type="entry name" value="Lactamase_B"/>
    <property type="match status" value="1"/>
</dbReference>
<dbReference type="SMART" id="SM00849">
    <property type="entry name" value="Lactamase_B"/>
    <property type="match status" value="1"/>
</dbReference>
<dbReference type="InterPro" id="IPR001279">
    <property type="entry name" value="Metallo-B-lactamas"/>
</dbReference>
<dbReference type="RefSeq" id="WP_069152786.1">
    <property type="nucleotide sequence ID" value="NZ_CAJLDD010000002.1"/>
</dbReference>
<dbReference type="PANTHER" id="PTHR42951">
    <property type="entry name" value="METALLO-BETA-LACTAMASE DOMAIN-CONTAINING"/>
    <property type="match status" value="1"/>
</dbReference>
<evidence type="ECO:0000313" key="3">
    <source>
        <dbReference type="Proteomes" id="UP000094067"/>
    </source>
</evidence>
<sequence>MLRKDQTGEFDYSGGFCIQLFTRTQGAVIFYSLRRDGEAENPFLRYNKENGIQLQQPFLDTKKATEVKYFLKAYAVCPGMENSDLLERSFVITQKPSCRTLVTPLLTSGGLEVENAYRIRDYDNDNMFLFNGKNAALLYDTGFFAQGGDLRKEVLAVIGENKPLYVVLSHNGPDHIQMAWQFVNKPHTRIYINSRDRYMLEKHIREKLELADNEETKKFLAQFIFNVKEGDIFDIGDRQFRAFEVPGHTFGCVALLDPGYGDLLAGDCIGANIALNRGSLWMWNIVPRVPLNDYLSILYIFREKLKAYHVKEIYGGHYNRPMKGEHFQTYLDNLQIAVERLIDFGITDTEIADGYPPFAYVARCQTGNQFTNPYYAAIVTSEDLMFEPEYLNGNEEKNAELCYLKVSIPGEDENLLITQQESGLGISMNFIYHDVSPSPDEILYSARSRIEEPHYRVAVSEETEKIQLLPITGSHFSFLYIDGERAASDYIHEIELNGKGRDVEIKVISEDKTEQRVYRLSIIQEERG</sequence>
<dbReference type="Proteomes" id="UP000094067">
    <property type="component" value="Unassembled WGS sequence"/>
</dbReference>
<name>A0A1E3AE73_9FIRM</name>
<proteinExistence type="predicted"/>
<evidence type="ECO:0000259" key="1">
    <source>
        <dbReference type="SMART" id="SM00849"/>
    </source>
</evidence>
<dbReference type="Pfam" id="PF12733">
    <property type="entry name" value="Cadherin-like"/>
    <property type="match status" value="1"/>
</dbReference>
<dbReference type="AlphaFoldDB" id="A0A1E3AE73"/>
<dbReference type="PANTHER" id="PTHR42951:SF22">
    <property type="entry name" value="METALLO BETA-LACTAMASE SUPERFAMILY LIPOPROTEIN"/>
    <property type="match status" value="1"/>
</dbReference>
<organism evidence="2 3">
    <name type="scientific">Eisenbergiella tayi</name>
    <dbReference type="NCBI Taxonomy" id="1432052"/>
    <lineage>
        <taxon>Bacteria</taxon>
        <taxon>Bacillati</taxon>
        <taxon>Bacillota</taxon>
        <taxon>Clostridia</taxon>
        <taxon>Lachnospirales</taxon>
        <taxon>Lachnospiraceae</taxon>
        <taxon>Eisenbergiella</taxon>
    </lineage>
</organism>
<accession>A0A1E3AE73</accession>
<dbReference type="InterPro" id="IPR050855">
    <property type="entry name" value="NDM-1-like"/>
</dbReference>
<comment type="caution">
    <text evidence="2">The sequence shown here is derived from an EMBL/GenBank/DDBJ whole genome shotgun (WGS) entry which is preliminary data.</text>
</comment>
<reference evidence="2 3" key="1">
    <citation type="submission" date="2016-07" db="EMBL/GenBank/DDBJ databases">
        <title>Characterization of isolates of Eisenbergiella tayi derived from blood cultures, using whole genome sequencing.</title>
        <authorList>
            <person name="Burdz T."/>
            <person name="Wiebe D."/>
            <person name="Huynh C."/>
            <person name="Bernard K."/>
        </authorList>
    </citation>
    <scope>NUCLEOTIDE SEQUENCE [LARGE SCALE GENOMIC DNA]</scope>
    <source>
        <strain evidence="2 3">NML 110608</strain>
    </source>
</reference>
<dbReference type="Gene3D" id="3.60.15.10">
    <property type="entry name" value="Ribonuclease Z/Hydroxyacylglutathione hydrolase-like"/>
    <property type="match status" value="1"/>
</dbReference>
<dbReference type="InterPro" id="IPR025883">
    <property type="entry name" value="Cadherin-like_domain"/>
</dbReference>